<gene>
    <name evidence="1" type="ORF">LOAG_12440</name>
</gene>
<evidence type="ECO:0000313" key="1">
    <source>
        <dbReference type="EMBL" id="EFO16068.1"/>
    </source>
</evidence>
<name>A0A1S0TL67_LOALO</name>
<proteinExistence type="predicted"/>
<reference evidence="1" key="1">
    <citation type="submission" date="2012-04" db="EMBL/GenBank/DDBJ databases">
        <title>The Genome Sequence of Loa loa.</title>
        <authorList>
            <consortium name="The Broad Institute Genome Sequencing Platform"/>
            <consortium name="Broad Institute Genome Sequencing Center for Infectious Disease"/>
            <person name="Nutman T.B."/>
            <person name="Fink D.L."/>
            <person name="Russ C."/>
            <person name="Young S."/>
            <person name="Zeng Q."/>
            <person name="Gargeya S."/>
            <person name="Alvarado L."/>
            <person name="Berlin A."/>
            <person name="Chapman S.B."/>
            <person name="Chen Z."/>
            <person name="Freedman E."/>
            <person name="Gellesch M."/>
            <person name="Goldberg J."/>
            <person name="Griggs A."/>
            <person name="Gujja S."/>
            <person name="Heilman E.R."/>
            <person name="Heiman D."/>
            <person name="Howarth C."/>
            <person name="Mehta T."/>
            <person name="Neiman D."/>
            <person name="Pearson M."/>
            <person name="Roberts A."/>
            <person name="Saif S."/>
            <person name="Shea T."/>
            <person name="Shenoy N."/>
            <person name="Sisk P."/>
            <person name="Stolte C."/>
            <person name="Sykes S."/>
            <person name="White J."/>
            <person name="Yandava C."/>
            <person name="Haas B."/>
            <person name="Henn M.R."/>
            <person name="Nusbaum C."/>
            <person name="Birren B."/>
        </authorList>
    </citation>
    <scope>NUCLEOTIDE SEQUENCE [LARGE SCALE GENOMIC DNA]</scope>
</reference>
<protein>
    <submittedName>
        <fullName evidence="1">Uncharacterized protein</fullName>
    </submittedName>
</protein>
<dbReference type="GeneID" id="9949901"/>
<sequence>VRDTCKDVLKYRTTEDENAAISRGKRLVRSALRSEDLDPCPLSLSINRTMFPYSRPAILRITATATTIQPLLSAPLLSRHCIIIGRQLKQLITFPVVLFLIL</sequence>
<dbReference type="InParanoid" id="A0A1S0TL67"/>
<feature type="non-terminal residue" evidence="1">
    <location>
        <position position="1"/>
    </location>
</feature>
<organism evidence="1">
    <name type="scientific">Loa loa</name>
    <name type="common">Eye worm</name>
    <name type="synonym">Filaria loa</name>
    <dbReference type="NCBI Taxonomy" id="7209"/>
    <lineage>
        <taxon>Eukaryota</taxon>
        <taxon>Metazoa</taxon>
        <taxon>Ecdysozoa</taxon>
        <taxon>Nematoda</taxon>
        <taxon>Chromadorea</taxon>
        <taxon>Rhabditida</taxon>
        <taxon>Spirurina</taxon>
        <taxon>Spiruromorpha</taxon>
        <taxon>Filarioidea</taxon>
        <taxon>Onchocercidae</taxon>
        <taxon>Loa</taxon>
    </lineage>
</organism>
<dbReference type="RefSeq" id="XP_003148001.1">
    <property type="nucleotide sequence ID" value="XM_003147953.1"/>
</dbReference>
<dbReference type="KEGG" id="loa:LOAG_12440"/>
<dbReference type="AlphaFoldDB" id="A0A1S0TL67"/>
<dbReference type="CTD" id="9949901"/>
<accession>A0A1S0TL67</accession>
<dbReference type="EMBL" id="JH712136">
    <property type="protein sequence ID" value="EFO16068.1"/>
    <property type="molecule type" value="Genomic_DNA"/>
</dbReference>
<dbReference type="OrthoDB" id="10587611at2759"/>